<sequence>MFNIFDYESLKTLNWFSFFADVLLFLILTNFTLHKPRKMARFSLQIQIALVFLSMIRHILMVMEPRKNTFVCSFVGFYQYFIDHLYIFFNVSIAVNLHLVYLNSFENTTGYKIKLWLMPICVALVIDLGSYAFGAFGRNSLGQCLVKDKSIKDTCFGILLNYIMTIPALLYCLLISLRVGLGRANRGLTNQLNFINEETSFDSRILRMVSSLARRISIYPFNCVVIYTVIIISRIAYDLTSTKNETLELWGYIGLSCTSILACLSLLLDPGFQSLLGFNKGFSSLGSPPKAAFTFTAADVETLLHTRHVSNASLLQDATESSKAKWARDYCRLLLFRRF</sequence>
<evidence type="ECO:0000313" key="2">
    <source>
        <dbReference type="Proteomes" id="UP001165960"/>
    </source>
</evidence>
<keyword evidence="2" id="KW-1185">Reference proteome</keyword>
<gene>
    <name evidence="1" type="ORF">DSO57_1008574</name>
</gene>
<reference evidence="1" key="1">
    <citation type="submission" date="2022-04" db="EMBL/GenBank/DDBJ databases">
        <title>Genome of the entomopathogenic fungus Entomophthora muscae.</title>
        <authorList>
            <person name="Elya C."/>
            <person name="Lovett B.R."/>
            <person name="Lee E."/>
            <person name="Macias A.M."/>
            <person name="Hajek A.E."/>
            <person name="De Bivort B.L."/>
            <person name="Kasson M.T."/>
            <person name="De Fine Licht H.H."/>
            <person name="Stajich J.E."/>
        </authorList>
    </citation>
    <scope>NUCLEOTIDE SEQUENCE</scope>
    <source>
        <strain evidence="1">Berkeley</strain>
    </source>
</reference>
<protein>
    <submittedName>
        <fullName evidence="1">Uncharacterized protein</fullName>
    </submittedName>
</protein>
<organism evidence="1 2">
    <name type="scientific">Entomophthora muscae</name>
    <dbReference type="NCBI Taxonomy" id="34485"/>
    <lineage>
        <taxon>Eukaryota</taxon>
        <taxon>Fungi</taxon>
        <taxon>Fungi incertae sedis</taxon>
        <taxon>Zoopagomycota</taxon>
        <taxon>Entomophthoromycotina</taxon>
        <taxon>Entomophthoromycetes</taxon>
        <taxon>Entomophthorales</taxon>
        <taxon>Entomophthoraceae</taxon>
        <taxon>Entomophthora</taxon>
    </lineage>
</organism>
<name>A0ACC2RLU4_9FUNG</name>
<comment type="caution">
    <text evidence="1">The sequence shown here is derived from an EMBL/GenBank/DDBJ whole genome shotgun (WGS) entry which is preliminary data.</text>
</comment>
<dbReference type="EMBL" id="QTSX02007126">
    <property type="protein sequence ID" value="KAJ9051027.1"/>
    <property type="molecule type" value="Genomic_DNA"/>
</dbReference>
<dbReference type="Proteomes" id="UP001165960">
    <property type="component" value="Unassembled WGS sequence"/>
</dbReference>
<evidence type="ECO:0000313" key="1">
    <source>
        <dbReference type="EMBL" id="KAJ9051027.1"/>
    </source>
</evidence>
<accession>A0ACC2RLU4</accession>
<proteinExistence type="predicted"/>